<evidence type="ECO:0000256" key="1">
    <source>
        <dbReference type="SAM" id="SignalP"/>
    </source>
</evidence>
<gene>
    <name evidence="2" type="ORF">P879_06239</name>
</gene>
<dbReference type="InterPro" id="IPR045860">
    <property type="entry name" value="Snake_toxin-like_sf"/>
</dbReference>
<feature type="signal peptide" evidence="1">
    <location>
        <begin position="1"/>
        <end position="18"/>
    </location>
</feature>
<dbReference type="AlphaFoldDB" id="A0A8T0DS09"/>
<evidence type="ECO:0000313" key="3">
    <source>
        <dbReference type="Proteomes" id="UP000699462"/>
    </source>
</evidence>
<feature type="chain" id="PRO_5035912771" description="UPAR/Ly6 domain-containing protein" evidence="1">
    <location>
        <begin position="19"/>
        <end position="118"/>
    </location>
</feature>
<reference evidence="2 3" key="1">
    <citation type="submission" date="2019-07" db="EMBL/GenBank/DDBJ databases">
        <title>Annotation for the trematode Paragonimus westermani.</title>
        <authorList>
            <person name="Choi Y.-J."/>
        </authorList>
    </citation>
    <scope>NUCLEOTIDE SEQUENCE [LARGE SCALE GENOMIC DNA]</scope>
    <source>
        <strain evidence="2">180907_Pwestermani</strain>
    </source>
</reference>
<dbReference type="Proteomes" id="UP000699462">
    <property type="component" value="Unassembled WGS sequence"/>
</dbReference>
<dbReference type="EMBL" id="JTDF01001530">
    <property type="protein sequence ID" value="KAF8569884.1"/>
    <property type="molecule type" value="Genomic_DNA"/>
</dbReference>
<keyword evidence="1" id="KW-0732">Signal</keyword>
<proteinExistence type="predicted"/>
<evidence type="ECO:0000313" key="2">
    <source>
        <dbReference type="EMBL" id="KAF8569884.1"/>
    </source>
</evidence>
<name>A0A8T0DS09_9TREM</name>
<sequence length="118" mass="13090">MKLVVLFLILVLANFTFNSFLFSSTPISFLVQSVKCYVCSDCGNTLNNIPWTDNCNACMSITENGTVTKSCVEDCSYTAYLSVGFDRICCRSDYCNGTDRLIPTFVLCSLLVAHTLFC</sequence>
<dbReference type="SUPFAM" id="SSF57302">
    <property type="entry name" value="Snake toxin-like"/>
    <property type="match status" value="1"/>
</dbReference>
<organism evidence="2 3">
    <name type="scientific">Paragonimus westermani</name>
    <dbReference type="NCBI Taxonomy" id="34504"/>
    <lineage>
        <taxon>Eukaryota</taxon>
        <taxon>Metazoa</taxon>
        <taxon>Spiralia</taxon>
        <taxon>Lophotrochozoa</taxon>
        <taxon>Platyhelminthes</taxon>
        <taxon>Trematoda</taxon>
        <taxon>Digenea</taxon>
        <taxon>Plagiorchiida</taxon>
        <taxon>Troglotremata</taxon>
        <taxon>Troglotrematidae</taxon>
        <taxon>Paragonimus</taxon>
    </lineage>
</organism>
<evidence type="ECO:0008006" key="4">
    <source>
        <dbReference type="Google" id="ProtNLM"/>
    </source>
</evidence>
<keyword evidence="3" id="KW-1185">Reference proteome</keyword>
<protein>
    <recommendedName>
        <fullName evidence="4">UPAR/Ly6 domain-containing protein</fullName>
    </recommendedName>
</protein>
<comment type="caution">
    <text evidence="2">The sequence shown here is derived from an EMBL/GenBank/DDBJ whole genome shotgun (WGS) entry which is preliminary data.</text>
</comment>
<accession>A0A8T0DS09</accession>